<gene>
    <name evidence="3" type="ORF">WKW80_09995</name>
</gene>
<dbReference type="InterPro" id="IPR052354">
    <property type="entry name" value="Cell_Wall_Dynamics_Protein"/>
</dbReference>
<feature type="domain" description="Peptidase C1A papain C-terminal" evidence="2">
    <location>
        <begin position="252"/>
        <end position="469"/>
    </location>
</feature>
<dbReference type="SUPFAM" id="SSF53955">
    <property type="entry name" value="Lysozyme-like"/>
    <property type="match status" value="1"/>
</dbReference>
<keyword evidence="4" id="KW-1185">Reference proteome</keyword>
<dbReference type="RefSeq" id="WP_340363412.1">
    <property type="nucleotide sequence ID" value="NZ_JBBKZV010000004.1"/>
</dbReference>
<evidence type="ECO:0000259" key="2">
    <source>
        <dbReference type="SMART" id="SM00645"/>
    </source>
</evidence>
<dbReference type="InterPro" id="IPR000668">
    <property type="entry name" value="Peptidase_C1A_C"/>
</dbReference>
<dbReference type="Gene3D" id="3.90.70.10">
    <property type="entry name" value="Cysteine proteinases"/>
    <property type="match status" value="1"/>
</dbReference>
<dbReference type="CDD" id="cd02619">
    <property type="entry name" value="Peptidase_C1"/>
    <property type="match status" value="1"/>
</dbReference>
<dbReference type="Pfam" id="PF00112">
    <property type="entry name" value="Peptidase_C1"/>
    <property type="match status" value="1"/>
</dbReference>
<organism evidence="3 4">
    <name type="scientific">Variovorax humicola</name>
    <dbReference type="NCBI Taxonomy" id="1769758"/>
    <lineage>
        <taxon>Bacteria</taxon>
        <taxon>Pseudomonadati</taxon>
        <taxon>Pseudomonadota</taxon>
        <taxon>Betaproteobacteria</taxon>
        <taxon>Burkholderiales</taxon>
        <taxon>Comamonadaceae</taxon>
        <taxon>Variovorax</taxon>
    </lineage>
</organism>
<dbReference type="EMBL" id="JBBKZV010000004">
    <property type="protein sequence ID" value="MEJ8822367.1"/>
    <property type="molecule type" value="Genomic_DNA"/>
</dbReference>
<evidence type="ECO:0000313" key="3">
    <source>
        <dbReference type="EMBL" id="MEJ8822367.1"/>
    </source>
</evidence>
<dbReference type="SMART" id="SM00645">
    <property type="entry name" value="Pept_C1"/>
    <property type="match status" value="1"/>
</dbReference>
<reference evidence="3 4" key="1">
    <citation type="submission" date="2024-03" db="EMBL/GenBank/DDBJ databases">
        <title>Novel species of the genus Variovorax.</title>
        <authorList>
            <person name="Liu Q."/>
            <person name="Xin Y.-H."/>
        </authorList>
    </citation>
    <scope>NUCLEOTIDE SEQUENCE [LARGE SCALE GENOMIC DNA]</scope>
    <source>
        <strain evidence="3 4">KACC 18501</strain>
    </source>
</reference>
<protein>
    <submittedName>
        <fullName evidence="3">C1 family peptidase</fullName>
    </submittedName>
</protein>
<evidence type="ECO:0000256" key="1">
    <source>
        <dbReference type="SAM" id="MobiDB-lite"/>
    </source>
</evidence>
<feature type="region of interest" description="Disordered" evidence="1">
    <location>
        <begin position="868"/>
        <end position="889"/>
    </location>
</feature>
<feature type="compositionally biased region" description="Basic and acidic residues" evidence="1">
    <location>
        <begin position="873"/>
        <end position="889"/>
    </location>
</feature>
<name>A0ABU8VZ23_9BURK</name>
<sequence length="889" mass="98115">MLTDLQLAQIMLHASQQKRLLYLDPLNAAMQEFEINTLRRSAAFIAQLAHESGEFNFMEEIWGPTAAQKRYEPPSDLARTLGNTQPGDGRRFKGRGPIQLTGRANYQKFGDLLGIDLVDHPELAAAPEVAFKTAGLYWKRKGLNELADADNFTEITRRINGGQNGAAERVRFYERAKLVLAPDFPTASAAPSKAKAAAKFAEPADELLRGDEAIRLEPPSPAFVPPPPESLAVRPDTLDFRDLMYTPSLIEVPTHIPLGDYLEHEVPILNQGSEGACTGFGLATVANYLLKRRRVVPDKVPVSPRMLYDLARRYDEWPGEDYSGSSARGAMKGWHKHGICAEALYPFKPGKADRKGMTNARVADSVRRPLGAYFRVNHKDLVAMHAAIAEVGALYATATVHEGWNNVGSDGLIVQSEAITGGHAFAIVAYDDQGFWLQNSWGETWGRRGFARITYDDWLANGTDVWVARLGAPVTLRAKQSTATAHSATADQSVAYSFADLRPHIVSVGNDGVLKPGGDYGATPDELRHVFEQDIPAATGRWKKLRVLLYAHGGLVNEQSAVQRLAEYRPELLKAEVYPLAFIWRTDYWTTFSNILKDAVSRRRPEGALDATKDFMLDRLDDALEPLARALSGKAAWSEMKENALRAADAGRASVMVADHLKKLAKTAEKNGQAFEIHLVGHSAGSILHAPVVKLLAARGLPIETCTLWAPACTVDLFKQFYVPAMESKMLRKLAVYALKDKTERDDDCARIYNKSLLYLVSNAFEDKVRIPLFRDGVPILGMEKAFDTELRKIFNTHGAELVLTPNTEPDGSLSASEAMHHGDFDDDRKTVMSTFRRIAAGAGKAKGAEKLAATAAPIHTTAAKPMFPHTESSLRDRRQQIDARTRMR</sequence>
<proteinExistence type="predicted"/>
<dbReference type="Pfam" id="PF00182">
    <property type="entry name" value="Glyco_hydro_19"/>
    <property type="match status" value="1"/>
</dbReference>
<dbReference type="Proteomes" id="UP001363010">
    <property type="component" value="Unassembled WGS sequence"/>
</dbReference>
<dbReference type="InterPro" id="IPR038765">
    <property type="entry name" value="Papain-like_cys_pep_sf"/>
</dbReference>
<accession>A0ABU8VZ23</accession>
<evidence type="ECO:0000313" key="4">
    <source>
        <dbReference type="Proteomes" id="UP001363010"/>
    </source>
</evidence>
<dbReference type="InterPro" id="IPR000726">
    <property type="entry name" value="Glyco_hydro_19_cat"/>
</dbReference>
<dbReference type="PANTHER" id="PTHR34408">
    <property type="entry name" value="FAMILY PROTEIN, PUTATIVE-RELATED"/>
    <property type="match status" value="1"/>
</dbReference>
<dbReference type="Gene3D" id="1.10.530.10">
    <property type="match status" value="1"/>
</dbReference>
<dbReference type="PANTHER" id="PTHR34408:SF1">
    <property type="entry name" value="GLYCOSYL HYDROLASE FAMILY 19 DOMAIN-CONTAINING PROTEIN HI_1415"/>
    <property type="match status" value="1"/>
</dbReference>
<dbReference type="SUPFAM" id="SSF54001">
    <property type="entry name" value="Cysteine proteinases"/>
    <property type="match status" value="1"/>
</dbReference>
<dbReference type="InterPro" id="IPR023346">
    <property type="entry name" value="Lysozyme-like_dom_sf"/>
</dbReference>
<comment type="caution">
    <text evidence="3">The sequence shown here is derived from an EMBL/GenBank/DDBJ whole genome shotgun (WGS) entry which is preliminary data.</text>
</comment>